<feature type="non-terminal residue" evidence="2">
    <location>
        <position position="1"/>
    </location>
</feature>
<organism evidence="2 3">
    <name type="scientific">Aspergillus niger</name>
    <dbReference type="NCBI Taxonomy" id="5061"/>
    <lineage>
        <taxon>Eukaryota</taxon>
        <taxon>Fungi</taxon>
        <taxon>Dikarya</taxon>
        <taxon>Ascomycota</taxon>
        <taxon>Pezizomycotina</taxon>
        <taxon>Eurotiomycetes</taxon>
        <taxon>Eurotiomycetidae</taxon>
        <taxon>Eurotiales</taxon>
        <taxon>Aspergillaceae</taxon>
        <taxon>Aspergillus</taxon>
        <taxon>Aspergillus subgen. Circumdati</taxon>
    </lineage>
</organism>
<name>A0A9W6ADV0_ASPNG</name>
<evidence type="ECO:0000256" key="1">
    <source>
        <dbReference type="SAM" id="MobiDB-lite"/>
    </source>
</evidence>
<feature type="region of interest" description="Disordered" evidence="1">
    <location>
        <begin position="103"/>
        <end position="136"/>
    </location>
</feature>
<gene>
    <name evidence="2" type="ORF">AnigIFM63604_006899</name>
</gene>
<protein>
    <submittedName>
        <fullName evidence="2">Uncharacterized protein</fullName>
    </submittedName>
</protein>
<dbReference type="Proteomes" id="UP001144191">
    <property type="component" value="Unassembled WGS sequence"/>
</dbReference>
<evidence type="ECO:0000313" key="2">
    <source>
        <dbReference type="EMBL" id="GLA56268.1"/>
    </source>
</evidence>
<proteinExistence type="predicted"/>
<accession>A0A9W6ADV0</accession>
<dbReference type="AlphaFoldDB" id="A0A9W6ADV0"/>
<sequence length="158" mass="17708">RQRRHGLPPSASDRCRSFSNNRGILCNFLLFLAFYRCRTDGSRTIDRSLHRDFSIGHSETRGLVPHTVCVEFRRCGDSRAERNTGNKRSSQTQIQLYLWTKRGESHPRKIGKEASQRPEGPACHSRKDEGAYRLSGTAGSRTFVAEAVIGSTGGIEAK</sequence>
<reference evidence="2" key="1">
    <citation type="submission" date="2022-07" db="EMBL/GenBank/DDBJ databases">
        <title>Taxonomy of Aspergillus series Nigri: significant species reduction supported by multi-species coalescent approaches.</title>
        <authorList>
            <person name="Bian C."/>
            <person name="Kusuya Y."/>
            <person name="Sklenar F."/>
            <person name="D'hooge E."/>
            <person name="Yaguchi T."/>
            <person name="Takahashi H."/>
            <person name="Hubka V."/>
        </authorList>
    </citation>
    <scope>NUCLEOTIDE SEQUENCE</scope>
    <source>
        <strain evidence="2">IFM 63604</strain>
    </source>
</reference>
<feature type="compositionally biased region" description="Basic and acidic residues" evidence="1">
    <location>
        <begin position="103"/>
        <end position="116"/>
    </location>
</feature>
<dbReference type="EMBL" id="BRPB01000407">
    <property type="protein sequence ID" value="GLA56268.1"/>
    <property type="molecule type" value="Genomic_DNA"/>
</dbReference>
<evidence type="ECO:0000313" key="3">
    <source>
        <dbReference type="Proteomes" id="UP001144191"/>
    </source>
</evidence>
<comment type="caution">
    <text evidence="2">The sequence shown here is derived from an EMBL/GenBank/DDBJ whole genome shotgun (WGS) entry which is preliminary data.</text>
</comment>